<sequence>MEQYLLYVAIASATIASPGPGVVLTITNVLRYGFLGAIPGILGISGGMLCIATISATTLAAILAASAMAFTIFKFIGAAYLIYLGIKMWRLSSTFDLQIQTKQKSHKLRFAEGFLITLLNPKPIFFFMALFPQFITPSENYQAQFIALALTFSFLVVIVHCTYAIFLKAAKSGLSTPRGSKLISRVSGSFYMVFGVGLATSHKSV</sequence>
<proteinExistence type="predicted"/>
<evidence type="ECO:0000256" key="3">
    <source>
        <dbReference type="ARBA" id="ARBA00022692"/>
    </source>
</evidence>
<evidence type="ECO:0000313" key="7">
    <source>
        <dbReference type="EMBL" id="MFC6633705.1"/>
    </source>
</evidence>
<keyword evidence="2" id="KW-1003">Cell membrane</keyword>
<feature type="transmembrane region" description="Helical" evidence="6">
    <location>
        <begin position="60"/>
        <end position="83"/>
    </location>
</feature>
<comment type="subcellular location">
    <subcellularLocation>
        <location evidence="1">Cell membrane</location>
        <topology evidence="1">Multi-pass membrane protein</topology>
    </subcellularLocation>
</comment>
<dbReference type="PANTHER" id="PTHR30086">
    <property type="entry name" value="ARGININE EXPORTER PROTEIN ARGO"/>
    <property type="match status" value="1"/>
</dbReference>
<gene>
    <name evidence="7" type="ORF">ACFQBM_10450</name>
</gene>
<keyword evidence="4 6" id="KW-1133">Transmembrane helix</keyword>
<dbReference type="InterPro" id="IPR001123">
    <property type="entry name" value="LeuE-type"/>
</dbReference>
<feature type="transmembrane region" description="Helical" evidence="6">
    <location>
        <begin position="110"/>
        <end position="131"/>
    </location>
</feature>
<evidence type="ECO:0000256" key="5">
    <source>
        <dbReference type="ARBA" id="ARBA00023136"/>
    </source>
</evidence>
<feature type="transmembrane region" description="Helical" evidence="6">
    <location>
        <begin position="33"/>
        <end position="54"/>
    </location>
</feature>
<accession>A0ABW1YNP2</accession>
<name>A0ABW1YNP2_9GAMM</name>
<keyword evidence="8" id="KW-1185">Reference proteome</keyword>
<feature type="transmembrane region" description="Helical" evidence="6">
    <location>
        <begin position="143"/>
        <end position="170"/>
    </location>
</feature>
<dbReference type="EMBL" id="JBHSVR010000001">
    <property type="protein sequence ID" value="MFC6633705.1"/>
    <property type="molecule type" value="Genomic_DNA"/>
</dbReference>
<keyword evidence="5 6" id="KW-0472">Membrane</keyword>
<dbReference type="Proteomes" id="UP001596425">
    <property type="component" value="Unassembled WGS sequence"/>
</dbReference>
<dbReference type="PANTHER" id="PTHR30086:SF20">
    <property type="entry name" value="ARGININE EXPORTER PROTEIN ARGO-RELATED"/>
    <property type="match status" value="1"/>
</dbReference>
<organism evidence="7 8">
    <name type="scientific">Microbulbifer taiwanensis</name>
    <dbReference type="NCBI Taxonomy" id="986746"/>
    <lineage>
        <taxon>Bacteria</taxon>
        <taxon>Pseudomonadati</taxon>
        <taxon>Pseudomonadota</taxon>
        <taxon>Gammaproteobacteria</taxon>
        <taxon>Cellvibrionales</taxon>
        <taxon>Microbulbiferaceae</taxon>
        <taxon>Microbulbifer</taxon>
    </lineage>
</organism>
<dbReference type="RefSeq" id="WP_193195172.1">
    <property type="nucleotide sequence ID" value="NZ_JACZFR010000090.1"/>
</dbReference>
<feature type="transmembrane region" description="Helical" evidence="6">
    <location>
        <begin position="6"/>
        <end position="26"/>
    </location>
</feature>
<evidence type="ECO:0000256" key="4">
    <source>
        <dbReference type="ARBA" id="ARBA00022989"/>
    </source>
</evidence>
<protein>
    <submittedName>
        <fullName evidence="7">LysE family translocator</fullName>
    </submittedName>
</protein>
<keyword evidence="3 6" id="KW-0812">Transmembrane</keyword>
<comment type="caution">
    <text evidence="7">The sequence shown here is derived from an EMBL/GenBank/DDBJ whole genome shotgun (WGS) entry which is preliminary data.</text>
</comment>
<evidence type="ECO:0000256" key="6">
    <source>
        <dbReference type="SAM" id="Phobius"/>
    </source>
</evidence>
<dbReference type="PIRSF" id="PIRSF006324">
    <property type="entry name" value="LeuE"/>
    <property type="match status" value="1"/>
</dbReference>
<reference evidence="8" key="1">
    <citation type="journal article" date="2019" name="Int. J. Syst. Evol. Microbiol.">
        <title>The Global Catalogue of Microorganisms (GCM) 10K type strain sequencing project: providing services to taxonomists for standard genome sequencing and annotation.</title>
        <authorList>
            <consortium name="The Broad Institute Genomics Platform"/>
            <consortium name="The Broad Institute Genome Sequencing Center for Infectious Disease"/>
            <person name="Wu L."/>
            <person name="Ma J."/>
        </authorList>
    </citation>
    <scope>NUCLEOTIDE SEQUENCE [LARGE SCALE GENOMIC DNA]</scope>
    <source>
        <strain evidence="8">CGMCC 1.13718</strain>
    </source>
</reference>
<dbReference type="Pfam" id="PF01810">
    <property type="entry name" value="LysE"/>
    <property type="match status" value="1"/>
</dbReference>
<evidence type="ECO:0000256" key="1">
    <source>
        <dbReference type="ARBA" id="ARBA00004651"/>
    </source>
</evidence>
<evidence type="ECO:0000313" key="8">
    <source>
        <dbReference type="Proteomes" id="UP001596425"/>
    </source>
</evidence>
<evidence type="ECO:0000256" key="2">
    <source>
        <dbReference type="ARBA" id="ARBA00022475"/>
    </source>
</evidence>